<evidence type="ECO:0000256" key="3">
    <source>
        <dbReference type="ARBA" id="ARBA00047645"/>
    </source>
</evidence>
<sequence length="94" mass="10338">MADTSKSVSIRITGKVQGVFYRASTQEQAQRLHLTGFVRNEKDGSVYVEVSGPAEAVDSLVAWCRQGPPRARVEEVVVTPLEATPTYAGFQVRR</sequence>
<evidence type="ECO:0000259" key="6">
    <source>
        <dbReference type="PROSITE" id="PS51160"/>
    </source>
</evidence>
<dbReference type="Proteomes" id="UP000198510">
    <property type="component" value="Unassembled WGS sequence"/>
</dbReference>
<dbReference type="AlphaFoldDB" id="A0A1G8WJG0"/>
<dbReference type="Pfam" id="PF00708">
    <property type="entry name" value="Acylphosphatase"/>
    <property type="match status" value="1"/>
</dbReference>
<dbReference type="InterPro" id="IPR017968">
    <property type="entry name" value="Acylphosphatase_CS"/>
</dbReference>
<reference evidence="7 8" key="1">
    <citation type="submission" date="2016-10" db="EMBL/GenBank/DDBJ databases">
        <authorList>
            <person name="de Groot N.N."/>
        </authorList>
    </citation>
    <scope>NUCLEOTIDE SEQUENCE [LARGE SCALE GENOMIC DNA]</scope>
    <source>
        <strain evidence="7 8">DSM 25186</strain>
    </source>
</reference>
<dbReference type="PROSITE" id="PS51160">
    <property type="entry name" value="ACYLPHOSPHATASE_3"/>
    <property type="match status" value="1"/>
</dbReference>
<evidence type="ECO:0000256" key="2">
    <source>
        <dbReference type="ARBA" id="ARBA00012150"/>
    </source>
</evidence>
<comment type="similarity">
    <text evidence="1 5">Belongs to the acylphosphatase family.</text>
</comment>
<feature type="active site" evidence="4">
    <location>
        <position position="40"/>
    </location>
</feature>
<accession>A0A1G8WJG0</accession>
<dbReference type="OrthoDB" id="9808093at2"/>
<dbReference type="InterPro" id="IPR036046">
    <property type="entry name" value="Acylphosphatase-like_dom_sf"/>
</dbReference>
<proteinExistence type="inferred from homology"/>
<dbReference type="Gene3D" id="3.30.70.100">
    <property type="match status" value="1"/>
</dbReference>
<dbReference type="PANTHER" id="PTHR47268:SF4">
    <property type="entry name" value="ACYLPHOSPHATASE"/>
    <property type="match status" value="1"/>
</dbReference>
<evidence type="ECO:0000313" key="7">
    <source>
        <dbReference type="EMBL" id="SDJ78267.1"/>
    </source>
</evidence>
<feature type="active site" evidence="4">
    <location>
        <position position="22"/>
    </location>
</feature>
<dbReference type="GO" id="GO:0003998">
    <property type="term" value="F:acylphosphatase activity"/>
    <property type="evidence" value="ECO:0007669"/>
    <property type="project" value="UniProtKB-EC"/>
</dbReference>
<protein>
    <recommendedName>
        <fullName evidence="2 4">acylphosphatase</fullName>
        <ecNumber evidence="2 4">3.6.1.7</ecNumber>
    </recommendedName>
</protein>
<dbReference type="EMBL" id="FNFO01000001">
    <property type="protein sequence ID" value="SDJ78267.1"/>
    <property type="molecule type" value="Genomic_DNA"/>
</dbReference>
<name>A0A1G8WJG0_9BACT</name>
<evidence type="ECO:0000256" key="4">
    <source>
        <dbReference type="PROSITE-ProRule" id="PRU00520"/>
    </source>
</evidence>
<gene>
    <name evidence="7" type="ORF">SAMN05421823_101101</name>
</gene>
<dbReference type="RefSeq" id="WP_089677844.1">
    <property type="nucleotide sequence ID" value="NZ_FNFO01000001.1"/>
</dbReference>
<evidence type="ECO:0000256" key="5">
    <source>
        <dbReference type="RuleBase" id="RU004168"/>
    </source>
</evidence>
<feature type="domain" description="Acylphosphatase-like" evidence="6">
    <location>
        <begin position="7"/>
        <end position="94"/>
    </location>
</feature>
<evidence type="ECO:0000313" key="8">
    <source>
        <dbReference type="Proteomes" id="UP000198510"/>
    </source>
</evidence>
<evidence type="ECO:0000256" key="1">
    <source>
        <dbReference type="ARBA" id="ARBA00005614"/>
    </source>
</evidence>
<keyword evidence="8" id="KW-1185">Reference proteome</keyword>
<keyword evidence="4" id="KW-0378">Hydrolase</keyword>
<dbReference type="PRINTS" id="PR00112">
    <property type="entry name" value="ACYLPHPHTASE"/>
</dbReference>
<dbReference type="STRING" id="1075417.SAMN05421823_101101"/>
<dbReference type="InterPro" id="IPR001792">
    <property type="entry name" value="Acylphosphatase-like_dom"/>
</dbReference>
<dbReference type="PROSITE" id="PS00151">
    <property type="entry name" value="ACYLPHOSPHATASE_2"/>
    <property type="match status" value="1"/>
</dbReference>
<comment type="catalytic activity">
    <reaction evidence="3 4">
        <text>an acyl phosphate + H2O = a carboxylate + phosphate + H(+)</text>
        <dbReference type="Rhea" id="RHEA:14965"/>
        <dbReference type="ChEBI" id="CHEBI:15377"/>
        <dbReference type="ChEBI" id="CHEBI:15378"/>
        <dbReference type="ChEBI" id="CHEBI:29067"/>
        <dbReference type="ChEBI" id="CHEBI:43474"/>
        <dbReference type="ChEBI" id="CHEBI:59918"/>
        <dbReference type="EC" id="3.6.1.7"/>
    </reaction>
</comment>
<organism evidence="7 8">
    <name type="scientific">Catalinimonas alkaloidigena</name>
    <dbReference type="NCBI Taxonomy" id="1075417"/>
    <lineage>
        <taxon>Bacteria</taxon>
        <taxon>Pseudomonadati</taxon>
        <taxon>Bacteroidota</taxon>
        <taxon>Cytophagia</taxon>
        <taxon>Cytophagales</taxon>
        <taxon>Catalimonadaceae</taxon>
        <taxon>Catalinimonas</taxon>
    </lineage>
</organism>
<dbReference type="SUPFAM" id="SSF54975">
    <property type="entry name" value="Acylphosphatase/BLUF domain-like"/>
    <property type="match status" value="1"/>
</dbReference>
<dbReference type="EC" id="3.6.1.7" evidence="2 4"/>
<dbReference type="PANTHER" id="PTHR47268">
    <property type="entry name" value="ACYLPHOSPHATASE"/>
    <property type="match status" value="1"/>
</dbReference>
<dbReference type="InterPro" id="IPR020456">
    <property type="entry name" value="Acylphosphatase"/>
</dbReference>